<dbReference type="Pfam" id="PF09205">
    <property type="entry name" value="DUF1955"/>
    <property type="match status" value="1"/>
</dbReference>
<gene>
    <name evidence="1" type="ORF">ASUL_03114</name>
</gene>
<name>W7KJC6_9CREN</name>
<dbReference type="SUPFAM" id="SSF101424">
    <property type="entry name" value="Hypothetical protein ST1625"/>
    <property type="match status" value="1"/>
</dbReference>
<comment type="caution">
    <text evidence="1">The sequence shown here is derived from an EMBL/GenBank/DDBJ whole genome shotgun (WGS) entry which is preliminary data.</text>
</comment>
<reference evidence="1 2" key="1">
    <citation type="journal article" date="2014" name="Genome Announc.">
        <title>Draft Genome Sequence of the Sulfolobales Archaeon AZ1, Obtained through Metagenomic Analysis of a Mexican Hot Spring.</title>
        <authorList>
            <person name="Servin-Garciduenas L.E."/>
            <person name="Martinez-Romero E."/>
        </authorList>
    </citation>
    <scope>NUCLEOTIDE SEQUENCE [LARGE SCALE GENOMIC DNA]</scope>
    <source>
        <strain evidence="1">AZ1-illumnia</strain>
    </source>
</reference>
<dbReference type="PATRIC" id="fig|1326980.6.peg.611"/>
<proteinExistence type="predicted"/>
<evidence type="ECO:0000313" key="1">
    <source>
        <dbReference type="EMBL" id="EWG07465.1"/>
    </source>
</evidence>
<dbReference type="Proteomes" id="UP000054284">
    <property type="component" value="Unassembled WGS sequence"/>
</dbReference>
<dbReference type="InterPro" id="IPR015288">
    <property type="entry name" value="DUF1955"/>
</dbReference>
<keyword evidence="2" id="KW-1185">Reference proteome</keyword>
<evidence type="ECO:0008006" key="3">
    <source>
        <dbReference type="Google" id="ProtNLM"/>
    </source>
</evidence>
<evidence type="ECO:0000313" key="2">
    <source>
        <dbReference type="Proteomes" id="UP000054284"/>
    </source>
</evidence>
<organism evidence="1 2">
    <name type="scientific">Candidatus Aramenus sulfurataquae</name>
    <dbReference type="NCBI Taxonomy" id="1326980"/>
    <lineage>
        <taxon>Archaea</taxon>
        <taxon>Thermoproteota</taxon>
        <taxon>Thermoprotei</taxon>
        <taxon>Sulfolobales</taxon>
        <taxon>Sulfolobaceae</taxon>
        <taxon>Candidatus Aramenus</taxon>
    </lineage>
</organism>
<sequence length="169" mass="18867">MILMASETRQLFKSLTYAKELIINGHTKEGIEVIEKAVNSSNIKEANWVICNIIDAASCNAVVSVLDSIGKIFDISACGNVKRVIKCYDSAKRDSEFVDIAINALIARGKKDQLDKLLPELTYGKILLKLSQVYAKFKEEKKARELMKKACEQGEKEACENINQLSTYS</sequence>
<dbReference type="Gene3D" id="1.25.40.350">
    <property type="match status" value="1"/>
</dbReference>
<dbReference type="InterPro" id="IPR036321">
    <property type="entry name" value="ST1625"/>
</dbReference>
<dbReference type="EMBL" id="ASRH01000003">
    <property type="protein sequence ID" value="EWG07465.1"/>
    <property type="molecule type" value="Genomic_DNA"/>
</dbReference>
<protein>
    <recommendedName>
        <fullName evidence="3">DUF1955 domain-containing protein</fullName>
    </recommendedName>
</protein>
<dbReference type="AlphaFoldDB" id="W7KJC6"/>
<accession>W7KJC6</accession>